<dbReference type="InterPro" id="IPR036291">
    <property type="entry name" value="NAD(P)-bd_dom_sf"/>
</dbReference>
<dbReference type="PANTHER" id="PTHR43157">
    <property type="entry name" value="PHOSPHATIDYLINOSITOL-GLYCAN BIOSYNTHESIS CLASS F PROTEIN-RELATED"/>
    <property type="match status" value="1"/>
</dbReference>
<gene>
    <name evidence="2" type="ORF">EUX98_g9365</name>
</gene>
<dbReference type="OrthoDB" id="542013at2759"/>
<proteinExistence type="predicted"/>
<name>A0A4S4LUB0_9APHY</name>
<protein>
    <recommendedName>
        <fullName evidence="4">Ketoreductase (KR) domain-containing protein</fullName>
    </recommendedName>
</protein>
<dbReference type="PRINTS" id="PR00081">
    <property type="entry name" value="GDHRDH"/>
</dbReference>
<dbReference type="Proteomes" id="UP000308730">
    <property type="component" value="Unassembled WGS sequence"/>
</dbReference>
<reference evidence="2 3" key="1">
    <citation type="submission" date="2019-02" db="EMBL/GenBank/DDBJ databases">
        <title>Genome sequencing of the rare red list fungi Antrodiella citrinella (Flaviporus citrinellus).</title>
        <authorList>
            <person name="Buettner E."/>
            <person name="Kellner H."/>
        </authorList>
    </citation>
    <scope>NUCLEOTIDE SEQUENCE [LARGE SCALE GENOMIC DNA]</scope>
    <source>
        <strain evidence="2 3">DSM 108506</strain>
    </source>
</reference>
<keyword evidence="1" id="KW-0560">Oxidoreductase</keyword>
<organism evidence="2 3">
    <name type="scientific">Antrodiella citrinella</name>
    <dbReference type="NCBI Taxonomy" id="2447956"/>
    <lineage>
        <taxon>Eukaryota</taxon>
        <taxon>Fungi</taxon>
        <taxon>Dikarya</taxon>
        <taxon>Basidiomycota</taxon>
        <taxon>Agaricomycotina</taxon>
        <taxon>Agaricomycetes</taxon>
        <taxon>Polyporales</taxon>
        <taxon>Steccherinaceae</taxon>
        <taxon>Antrodiella</taxon>
    </lineage>
</organism>
<dbReference type="InterPro" id="IPR002347">
    <property type="entry name" value="SDR_fam"/>
</dbReference>
<evidence type="ECO:0000256" key="1">
    <source>
        <dbReference type="ARBA" id="ARBA00023002"/>
    </source>
</evidence>
<keyword evidence="3" id="KW-1185">Reference proteome</keyword>
<sequence length="351" mass="38336">MSFDIVPEFTLQPPATTPPNLPVIHADLSDRVVLIVGTNVGLGLEAAKHFAQMNPKKLFVTSRTEEKCAQTAQVLQQETGCESVVSWPLELSDFASVKAFADRFQREGGGQLDILVLNAGMISLEYNVTADGHEETIQVNHLSGALLALRLLPILLSTAQNNKTVSRVVVVSSLVHRSVDFGPARIPSDAKLLETLSRRIDNYTEDVMIVRYRDSKLLNVLFARALQAHLPDSAPVIVTLVDPGFTISSLLRTADVGQFTEWAKIARTTEEGSRQLILAAVGPRDGGDVEQMRGGYVANNEVVEPSEWVLSSEGKQMQGKTWNETMEVLSNVDARVEGCIASTGLFRKSQL</sequence>
<accession>A0A4S4LUB0</accession>
<dbReference type="EMBL" id="SGPM01000765">
    <property type="protein sequence ID" value="THH16049.1"/>
    <property type="molecule type" value="Genomic_DNA"/>
</dbReference>
<dbReference type="GO" id="GO:0016491">
    <property type="term" value="F:oxidoreductase activity"/>
    <property type="evidence" value="ECO:0007669"/>
    <property type="project" value="UniProtKB-KW"/>
</dbReference>
<evidence type="ECO:0000313" key="3">
    <source>
        <dbReference type="Proteomes" id="UP000308730"/>
    </source>
</evidence>
<dbReference type="SUPFAM" id="SSF51735">
    <property type="entry name" value="NAD(P)-binding Rossmann-fold domains"/>
    <property type="match status" value="1"/>
</dbReference>
<dbReference type="Gene3D" id="3.40.50.720">
    <property type="entry name" value="NAD(P)-binding Rossmann-like Domain"/>
    <property type="match status" value="1"/>
</dbReference>
<dbReference type="PANTHER" id="PTHR43157:SF31">
    <property type="entry name" value="PHOSPHATIDYLINOSITOL-GLYCAN BIOSYNTHESIS CLASS F PROTEIN"/>
    <property type="match status" value="1"/>
</dbReference>
<evidence type="ECO:0000313" key="2">
    <source>
        <dbReference type="EMBL" id="THH16049.1"/>
    </source>
</evidence>
<dbReference type="AlphaFoldDB" id="A0A4S4LUB0"/>
<comment type="caution">
    <text evidence="2">The sequence shown here is derived from an EMBL/GenBank/DDBJ whole genome shotgun (WGS) entry which is preliminary data.</text>
</comment>
<dbReference type="Pfam" id="PF00106">
    <property type="entry name" value="adh_short"/>
    <property type="match status" value="1"/>
</dbReference>
<evidence type="ECO:0008006" key="4">
    <source>
        <dbReference type="Google" id="ProtNLM"/>
    </source>
</evidence>